<name>D7DIA7_METV0</name>
<protein>
    <submittedName>
        <fullName evidence="1">Uncharacterized protein</fullName>
    </submittedName>
</protein>
<dbReference type="KEGG" id="meh:M301_1409"/>
<dbReference type="EMBL" id="CP002056">
    <property type="protein sequence ID" value="ADI29792.1"/>
    <property type="molecule type" value="Genomic_DNA"/>
</dbReference>
<organism evidence="1 2">
    <name type="scientific">Methylotenera versatilis (strain 301)</name>
    <dbReference type="NCBI Taxonomy" id="666681"/>
    <lineage>
        <taxon>Bacteria</taxon>
        <taxon>Pseudomonadati</taxon>
        <taxon>Pseudomonadota</taxon>
        <taxon>Betaproteobacteria</taxon>
        <taxon>Nitrosomonadales</taxon>
        <taxon>Methylophilaceae</taxon>
        <taxon>Methylotenera</taxon>
    </lineage>
</organism>
<evidence type="ECO:0000313" key="1">
    <source>
        <dbReference type="EMBL" id="ADI29792.1"/>
    </source>
</evidence>
<keyword evidence="2" id="KW-1185">Reference proteome</keyword>
<sequence length="230" mass="26201">MNIVVLLLLIVMTVMLYRKYSHAVRYKADARGRIFDECSPLVTNAQQRLDKANLPVLEGDYDGYKVSLSIVEDTLGWRKVPPLWLLIKVEANLQSAGTLDFIVRPSNNEFYSPSWQWNENLAIPANWPQHAILKYQHQAVALALINTITPQLFADANMKELLIMPNFTRLTYMVKQAERGEYLIMRNAIYENTPISRDVVEALLKQAVAIRQSIEKGIDNSVTVLKNQAA</sequence>
<evidence type="ECO:0000313" key="2">
    <source>
        <dbReference type="Proteomes" id="UP000000383"/>
    </source>
</evidence>
<reference evidence="1 2" key="2">
    <citation type="journal article" date="2011" name="J. Bacteriol.">
        <title>Genomes of three methylotrophs from a single niche uncover genetic and metabolic divergence of Methylophilaceae.</title>
        <authorList>
            <person name="Lapidus A."/>
            <person name="Clum A."/>
            <person name="Labutti K."/>
            <person name="Kaluzhnaya M.G."/>
            <person name="Lim S."/>
            <person name="Beck D.A."/>
            <person name="Glavina Del Rio T."/>
            <person name="Nolan M."/>
            <person name="Mavromatis K."/>
            <person name="Huntemann M."/>
            <person name="Lucas S."/>
            <person name="Lidstrom M.E."/>
            <person name="Ivanova N."/>
            <person name="Chistoserdova L."/>
        </authorList>
    </citation>
    <scope>NUCLEOTIDE SEQUENCE [LARGE SCALE GENOMIC DNA]</scope>
    <source>
        <strain evidence="1 2">301</strain>
    </source>
</reference>
<dbReference type="Proteomes" id="UP000000383">
    <property type="component" value="Chromosome"/>
</dbReference>
<dbReference type="OrthoDB" id="8535964at2"/>
<dbReference type="STRING" id="666681.M301_1409"/>
<dbReference type="HOGENOM" id="CLU_107554_0_0_4"/>
<dbReference type="eggNOG" id="ENOG50330DA">
    <property type="taxonomic scope" value="Bacteria"/>
</dbReference>
<dbReference type="AlphaFoldDB" id="D7DIA7"/>
<proteinExistence type="predicted"/>
<accession>D7DIA7</accession>
<gene>
    <name evidence="1" type="ordered locus">M301_1409</name>
</gene>
<dbReference type="RefSeq" id="WP_013148104.1">
    <property type="nucleotide sequence ID" value="NC_014207.1"/>
</dbReference>
<reference evidence="2" key="1">
    <citation type="submission" date="2010-05" db="EMBL/GenBank/DDBJ databases">
        <title>Complete sequence of Methylotenera sp. 301.</title>
        <authorList>
            <person name="Lucas S."/>
            <person name="Copeland A."/>
            <person name="Lapidus A."/>
            <person name="Cheng J.-F."/>
            <person name="Bruce D."/>
            <person name="Goodwin L."/>
            <person name="Pitluck S."/>
            <person name="Clum A."/>
            <person name="Land M."/>
            <person name="Hauser L."/>
            <person name="Kyrpides N."/>
            <person name="Ivanova N."/>
            <person name="Chistoservova L."/>
            <person name="Kalyuzhnaya M."/>
            <person name="Woyke T."/>
        </authorList>
    </citation>
    <scope>NUCLEOTIDE SEQUENCE [LARGE SCALE GENOMIC DNA]</scope>
    <source>
        <strain evidence="2">301</strain>
    </source>
</reference>